<organism evidence="1 2">
    <name type="scientific">Noviherbaspirillum humi</name>
    <dbReference type="NCBI Taxonomy" id="1688639"/>
    <lineage>
        <taxon>Bacteria</taxon>
        <taxon>Pseudomonadati</taxon>
        <taxon>Pseudomonadota</taxon>
        <taxon>Betaproteobacteria</taxon>
        <taxon>Burkholderiales</taxon>
        <taxon>Oxalobacteraceae</taxon>
        <taxon>Noviherbaspirillum</taxon>
    </lineage>
</organism>
<keyword evidence="2" id="KW-1185">Reference proteome</keyword>
<proteinExistence type="predicted"/>
<dbReference type="OrthoDB" id="8735072at2"/>
<dbReference type="AlphaFoldDB" id="A0A239HP11"/>
<accession>A0A239HP11</accession>
<evidence type="ECO:0000313" key="1">
    <source>
        <dbReference type="EMBL" id="SNS83060.1"/>
    </source>
</evidence>
<dbReference type="PANTHER" id="PTHR37841">
    <property type="entry name" value="GLR2918 PROTEIN"/>
    <property type="match status" value="1"/>
</dbReference>
<dbReference type="Pfam" id="PF14903">
    <property type="entry name" value="WG_beta_rep"/>
    <property type="match status" value="5"/>
</dbReference>
<dbReference type="PANTHER" id="PTHR37841:SF1">
    <property type="entry name" value="DUF3298 DOMAIN-CONTAINING PROTEIN"/>
    <property type="match status" value="1"/>
</dbReference>
<dbReference type="Proteomes" id="UP000198284">
    <property type="component" value="Unassembled WGS sequence"/>
</dbReference>
<name>A0A239HP11_9BURK</name>
<gene>
    <name evidence="1" type="ORF">SAMN06265795_10792</name>
</gene>
<evidence type="ECO:0000313" key="2">
    <source>
        <dbReference type="Proteomes" id="UP000198284"/>
    </source>
</evidence>
<sequence>MYEERSAAGEVNNVTGVIQSMLFPVTYERKRDRATKVGFIDAQGNQVVPPKYDYIGNFSEDRCAVEVYLDISEEHDRLRGFIDSSGREVVPLRPSYFHTDFSEGLAQLEDPESGKVGFIDSWGRFVIPPQFECEYEGEVCKGFSEGLAAVAFADGMGYIDRQGREVFGQRFDDAGRFNNGLAVVQPLGSAAEDGYFIDKSGQRLMTVPCVIPYRSPGFQNGLCQVRIATGESEWRFKTGFINTSGELAFDNVFNVAGDFNEGVCVADRRWEINSQNVWKKGVIDTQGKWIIKPIFDDIGSFNHGLSTFSLNGKYGLINIEGEIVFGPWYHHIQDFSRHMNRSFGVKCSELVALTPAFPVKPRKLSDARMYIDRCGSIVCPTEKRVNEFEK</sequence>
<reference evidence="1 2" key="1">
    <citation type="submission" date="2017-06" db="EMBL/GenBank/DDBJ databases">
        <authorList>
            <person name="Kim H.J."/>
            <person name="Triplett B.A."/>
        </authorList>
    </citation>
    <scope>NUCLEOTIDE SEQUENCE [LARGE SCALE GENOMIC DNA]</scope>
    <source>
        <strain evidence="1 2">U15</strain>
    </source>
</reference>
<dbReference type="SUPFAM" id="SSF69360">
    <property type="entry name" value="Cell wall binding repeat"/>
    <property type="match status" value="1"/>
</dbReference>
<dbReference type="InterPro" id="IPR032774">
    <property type="entry name" value="WG_beta_rep"/>
</dbReference>
<dbReference type="EMBL" id="FZOT01000007">
    <property type="protein sequence ID" value="SNS83060.1"/>
    <property type="molecule type" value="Genomic_DNA"/>
</dbReference>
<protein>
    <submittedName>
        <fullName evidence="1">WG containing repeat-containing protein</fullName>
    </submittedName>
</protein>